<evidence type="ECO:0000313" key="4">
    <source>
        <dbReference type="Proteomes" id="UP001293593"/>
    </source>
</evidence>
<evidence type="ECO:0000256" key="2">
    <source>
        <dbReference type="SAM" id="SignalP"/>
    </source>
</evidence>
<feature type="signal peptide" evidence="2">
    <location>
        <begin position="1"/>
        <end position="22"/>
    </location>
</feature>
<evidence type="ECO:0000313" key="3">
    <source>
        <dbReference type="EMBL" id="KAK4258119.1"/>
    </source>
</evidence>
<evidence type="ECO:0008006" key="5">
    <source>
        <dbReference type="Google" id="ProtNLM"/>
    </source>
</evidence>
<keyword evidence="1" id="KW-0812">Transmembrane</keyword>
<protein>
    <recommendedName>
        <fullName evidence="5">HR-like lesion-inducer</fullName>
    </recommendedName>
</protein>
<organism evidence="3 4">
    <name type="scientific">Acacia crassicarpa</name>
    <name type="common">northern wattle</name>
    <dbReference type="NCBI Taxonomy" id="499986"/>
    <lineage>
        <taxon>Eukaryota</taxon>
        <taxon>Viridiplantae</taxon>
        <taxon>Streptophyta</taxon>
        <taxon>Embryophyta</taxon>
        <taxon>Tracheophyta</taxon>
        <taxon>Spermatophyta</taxon>
        <taxon>Magnoliopsida</taxon>
        <taxon>eudicotyledons</taxon>
        <taxon>Gunneridae</taxon>
        <taxon>Pentapetalae</taxon>
        <taxon>rosids</taxon>
        <taxon>fabids</taxon>
        <taxon>Fabales</taxon>
        <taxon>Fabaceae</taxon>
        <taxon>Caesalpinioideae</taxon>
        <taxon>mimosoid clade</taxon>
        <taxon>Acacieae</taxon>
        <taxon>Acacia</taxon>
    </lineage>
</organism>
<proteinExistence type="predicted"/>
<dbReference type="EMBL" id="JAWXYG010000012">
    <property type="protein sequence ID" value="KAK4258119.1"/>
    <property type="molecule type" value="Genomic_DNA"/>
</dbReference>
<dbReference type="PANTHER" id="PTHR31474">
    <property type="entry name" value="HR-LIKE LESION-INDUCER"/>
    <property type="match status" value="1"/>
</dbReference>
<keyword evidence="1" id="KW-1133">Transmembrane helix</keyword>
<comment type="caution">
    <text evidence="3">The sequence shown here is derived from an EMBL/GenBank/DDBJ whole genome shotgun (WGS) entry which is preliminary data.</text>
</comment>
<feature type="chain" id="PRO_5042044623" description="HR-like lesion-inducer" evidence="2">
    <location>
        <begin position="23"/>
        <end position="157"/>
    </location>
</feature>
<feature type="transmembrane region" description="Helical" evidence="1">
    <location>
        <begin position="122"/>
        <end position="143"/>
    </location>
</feature>
<gene>
    <name evidence="3" type="ORF">QN277_007611</name>
</gene>
<dbReference type="Pfam" id="PF05514">
    <property type="entry name" value="HR_lesion"/>
    <property type="match status" value="1"/>
</dbReference>
<keyword evidence="4" id="KW-1185">Reference proteome</keyword>
<keyword evidence="1" id="KW-0472">Membrane</keyword>
<reference evidence="3" key="1">
    <citation type="submission" date="2023-10" db="EMBL/GenBank/DDBJ databases">
        <title>Chromosome-level genome of the transformable northern wattle, Acacia crassicarpa.</title>
        <authorList>
            <person name="Massaro I."/>
            <person name="Sinha N.R."/>
            <person name="Poethig S."/>
            <person name="Leichty A.R."/>
        </authorList>
    </citation>
    <scope>NUCLEOTIDE SEQUENCE</scope>
    <source>
        <strain evidence="3">Acra3RX</strain>
        <tissue evidence="3">Leaf</tissue>
    </source>
</reference>
<sequence length="157" mass="17417">MGFASFMGRVLFASVFILSAWQMFNEFDASGGPFAKELIPKLTVLRKNLSFKLGTEIPNIDVQHVVAGIIVLKGLGGILFVFGSIFGAFLLLLHQAITVPLLYDFYNYKPNGPEYSLLLNDFVQNTALLGALLFFIGMKNLILGRQLKKRVPKTKTT</sequence>
<dbReference type="PANTHER" id="PTHR31474:SF4">
    <property type="entry name" value="NICOTIANA LESION-INDUCING LIKE"/>
    <property type="match status" value="1"/>
</dbReference>
<name>A0AAE1IXR5_9FABA</name>
<feature type="transmembrane region" description="Helical" evidence="1">
    <location>
        <begin position="78"/>
        <end position="102"/>
    </location>
</feature>
<dbReference type="Proteomes" id="UP001293593">
    <property type="component" value="Unassembled WGS sequence"/>
</dbReference>
<dbReference type="InterPro" id="IPR008637">
    <property type="entry name" value="HR_lesion"/>
</dbReference>
<evidence type="ECO:0000256" key="1">
    <source>
        <dbReference type="SAM" id="Phobius"/>
    </source>
</evidence>
<accession>A0AAE1IXR5</accession>
<dbReference type="AlphaFoldDB" id="A0AAE1IXR5"/>
<keyword evidence="2" id="KW-0732">Signal</keyword>